<evidence type="ECO:0000313" key="4">
    <source>
        <dbReference type="Proteomes" id="UP000568158"/>
    </source>
</evidence>
<sequence length="294" mass="32642">MLKPYQEFSTPRFIIDSKQLEGTDSPIKETPVALPDISISHNHLNDGADYFLVIPAPLKAISDSMLALNGKNKIRQISTVKVMYKETKDQQKDEEGAEDEFDDDTQLYKAKQSYLLKNDSKDVPIYRLNTSSLTIDILACPIFQNKVTYNLLANSILNSYTIKNMIVLATSELTGHGLLNKLLSSHKYTQMVNFTDSQLQSLKSIPTITPPTAITGISGSFASRATFEKIPCLTLVTDAEGAFNLDMEQLNIDAAELLAVTLNKLLNLDNSPKFLQAVKTRLELKRAGSSALYM</sequence>
<dbReference type="AlphaFoldDB" id="A0A7D9CZZ4"/>
<dbReference type="EMBL" id="CABFWN010000005">
    <property type="protein sequence ID" value="VUG19691.1"/>
    <property type="molecule type" value="Genomic_DNA"/>
</dbReference>
<proteinExistence type="predicted"/>
<accession>A0A7D9CZZ4</accession>
<dbReference type="EMBL" id="JABCYN010000025">
    <property type="protein sequence ID" value="KAF6011159.1"/>
    <property type="molecule type" value="Genomic_DNA"/>
</dbReference>
<dbReference type="Gene3D" id="3.40.50.12120">
    <property type="entry name" value="POC1 chaperone"/>
    <property type="match status" value="1"/>
</dbReference>
<evidence type="ECO:0000313" key="2">
    <source>
        <dbReference type="EMBL" id="VUG19691.1"/>
    </source>
</evidence>
<reference evidence="2 3" key="1">
    <citation type="submission" date="2019-07" db="EMBL/GenBank/DDBJ databases">
        <authorList>
            <person name="Friedrich A."/>
            <person name="Schacherer J."/>
        </authorList>
    </citation>
    <scope>NUCLEOTIDE SEQUENCE [LARGE SCALE GENOMIC DNA]</scope>
</reference>
<reference evidence="1 4" key="2">
    <citation type="journal article" date="2020" name="Appl. Microbiol. Biotechnol.">
        <title>Targeted gene deletion in Brettanomyces bruxellensis with an expression-free CRISPR-Cas9 system.</title>
        <authorList>
            <person name="Varela C."/>
            <person name="Bartel C."/>
            <person name="Onetto C."/>
            <person name="Borneman A."/>
        </authorList>
    </citation>
    <scope>NUCLEOTIDE SEQUENCE [LARGE SCALE GENOMIC DNA]</scope>
    <source>
        <strain evidence="1 4">AWRI1613</strain>
    </source>
</reference>
<evidence type="ECO:0000313" key="3">
    <source>
        <dbReference type="Proteomes" id="UP000478008"/>
    </source>
</evidence>
<evidence type="ECO:0000313" key="1">
    <source>
        <dbReference type="EMBL" id="KAF6011159.1"/>
    </source>
</evidence>
<name>A0A7D9CZZ4_DEKBR</name>
<dbReference type="InterPro" id="IPR038605">
    <property type="entry name" value="Pba1_sf"/>
</dbReference>
<protein>
    <submittedName>
        <fullName evidence="2">DEBR0S5_09428g1_1</fullName>
    </submittedName>
</protein>
<dbReference type="Proteomes" id="UP000478008">
    <property type="component" value="Unassembled WGS sequence"/>
</dbReference>
<organism evidence="2 3">
    <name type="scientific">Dekkera bruxellensis</name>
    <name type="common">Brettanomyces custersii</name>
    <dbReference type="NCBI Taxonomy" id="5007"/>
    <lineage>
        <taxon>Eukaryota</taxon>
        <taxon>Fungi</taxon>
        <taxon>Dikarya</taxon>
        <taxon>Ascomycota</taxon>
        <taxon>Saccharomycotina</taxon>
        <taxon>Pichiomycetes</taxon>
        <taxon>Pichiales</taxon>
        <taxon>Pichiaceae</taxon>
        <taxon>Brettanomyces</taxon>
    </lineage>
</organism>
<keyword evidence="3" id="KW-1185">Reference proteome</keyword>
<gene>
    <name evidence="2" type="ORF">DEBR0S5_09428G</name>
    <name evidence="1" type="ORF">HII12_002753</name>
</gene>
<dbReference type="Proteomes" id="UP000568158">
    <property type="component" value="Unassembled WGS sequence"/>
</dbReference>